<feature type="transmembrane region" description="Helical" evidence="1">
    <location>
        <begin position="199"/>
        <end position="218"/>
    </location>
</feature>
<feature type="transmembrane region" description="Helical" evidence="1">
    <location>
        <begin position="255"/>
        <end position="275"/>
    </location>
</feature>
<dbReference type="PANTHER" id="PTHR34292:SF2">
    <property type="entry name" value="OUTER SPORE WALL PROTEIN LDS1"/>
    <property type="match status" value="1"/>
</dbReference>
<dbReference type="PANTHER" id="PTHR34292">
    <property type="entry name" value="OUTER SPORE WALL PROTEIN LDS1"/>
    <property type="match status" value="1"/>
</dbReference>
<dbReference type="eggNOG" id="ENOG502RYFY">
    <property type="taxonomic scope" value="Eukaryota"/>
</dbReference>
<proteinExistence type="predicted"/>
<dbReference type="InterPro" id="IPR052786">
    <property type="entry name" value="Spore_wall_assembly"/>
</dbReference>
<dbReference type="HOGENOM" id="CLU_057756_0_0_1"/>
<keyword evidence="3" id="KW-1185">Reference proteome</keyword>
<protein>
    <submittedName>
        <fullName evidence="2">Uncharacterized protein</fullName>
    </submittedName>
</protein>
<dbReference type="VEuPathDB" id="FungiDB:SCHCODRAFT_02616633"/>
<dbReference type="Proteomes" id="UP000007431">
    <property type="component" value="Unassembled WGS sequence"/>
</dbReference>
<reference evidence="2 3" key="1">
    <citation type="journal article" date="2010" name="Nat. Biotechnol.">
        <title>Genome sequence of the model mushroom Schizophyllum commune.</title>
        <authorList>
            <person name="Ohm R.A."/>
            <person name="de Jong J.F."/>
            <person name="Lugones L.G."/>
            <person name="Aerts A."/>
            <person name="Kothe E."/>
            <person name="Stajich J.E."/>
            <person name="de Vries R.P."/>
            <person name="Record E."/>
            <person name="Levasseur A."/>
            <person name="Baker S.E."/>
            <person name="Bartholomew K.A."/>
            <person name="Coutinho P.M."/>
            <person name="Erdmann S."/>
            <person name="Fowler T.J."/>
            <person name="Gathman A.C."/>
            <person name="Lombard V."/>
            <person name="Henrissat B."/>
            <person name="Knabe N."/>
            <person name="Kuees U."/>
            <person name="Lilly W.W."/>
            <person name="Lindquist E."/>
            <person name="Lucas S."/>
            <person name="Magnuson J.K."/>
            <person name="Piumi F."/>
            <person name="Raudaskoski M."/>
            <person name="Salamov A."/>
            <person name="Schmutz J."/>
            <person name="Schwarze F.W.M.R."/>
            <person name="vanKuyk P.A."/>
            <person name="Horton J.S."/>
            <person name="Grigoriev I.V."/>
            <person name="Woesten H.A.B."/>
        </authorList>
    </citation>
    <scope>NUCLEOTIDE SEQUENCE [LARGE SCALE GENOMIC DNA]</scope>
    <source>
        <strain evidence="3">H4-8 / FGSC 9210</strain>
    </source>
</reference>
<accession>D8PXW9</accession>
<name>D8PXW9_SCHCM</name>
<dbReference type="AlphaFoldDB" id="D8PXW9"/>
<evidence type="ECO:0000256" key="1">
    <source>
        <dbReference type="SAM" id="Phobius"/>
    </source>
</evidence>
<keyword evidence="1" id="KW-0472">Membrane</keyword>
<dbReference type="GeneID" id="9586000"/>
<sequence>MSSIQGPEAQNALFDDLHPKEAVPAALERATDRLEFPPSYVVVGIYRLFTDKTLLIPTWKKCEHGTIRGLGVGLVWGFLTFGIQKKFIEVFLANSPRIVGLTNDTVFGYKVPFNVHTYAAILLLGSQISAILNFFLYKNIRIARDRAWDLTVASRGKGPDFWWPYVEEWDNPPRVDPDHRSFSEKWLGGFFGRYVVRKAITVPFALYPVVGVLASAWLKAVGTARFLHKQYFASKNMTKEQIAIFMAERKWEYRTFGFVAALLEGLPIIGIVFTVSNRIGAAMWAFDLEKRQHFIAEKRGIGYPQKSQ</sequence>
<dbReference type="EMBL" id="GL377304">
    <property type="protein sequence ID" value="EFI99748.1"/>
    <property type="molecule type" value="Genomic_DNA"/>
</dbReference>
<dbReference type="OrthoDB" id="10012223at2759"/>
<evidence type="ECO:0000313" key="3">
    <source>
        <dbReference type="Proteomes" id="UP000007431"/>
    </source>
</evidence>
<dbReference type="InParanoid" id="D8PXW9"/>
<dbReference type="OMA" id="WDQTVAS"/>
<feature type="transmembrane region" description="Helical" evidence="1">
    <location>
        <begin position="115"/>
        <end position="136"/>
    </location>
</feature>
<gene>
    <name evidence="2" type="ORF">SCHCODRAFT_66977</name>
</gene>
<dbReference type="KEGG" id="scm:SCHCO_02616633"/>
<organism evidence="3">
    <name type="scientific">Schizophyllum commune (strain H4-8 / FGSC 9210)</name>
    <name type="common">Split gill fungus</name>
    <dbReference type="NCBI Taxonomy" id="578458"/>
    <lineage>
        <taxon>Eukaryota</taxon>
        <taxon>Fungi</taxon>
        <taxon>Dikarya</taxon>
        <taxon>Basidiomycota</taxon>
        <taxon>Agaricomycotina</taxon>
        <taxon>Agaricomycetes</taxon>
        <taxon>Agaricomycetidae</taxon>
        <taxon>Agaricales</taxon>
        <taxon>Schizophyllaceae</taxon>
        <taxon>Schizophyllum</taxon>
    </lineage>
</organism>
<keyword evidence="1" id="KW-1133">Transmembrane helix</keyword>
<dbReference type="STRING" id="578458.D8PXW9"/>
<evidence type="ECO:0000313" key="2">
    <source>
        <dbReference type="EMBL" id="EFI99748.1"/>
    </source>
</evidence>
<dbReference type="RefSeq" id="XP_003034651.1">
    <property type="nucleotide sequence ID" value="XM_003034605.1"/>
</dbReference>
<keyword evidence="1" id="KW-0812">Transmembrane</keyword>